<dbReference type="EMBL" id="RCZG01000011">
    <property type="protein sequence ID" value="TPG31691.1"/>
    <property type="molecule type" value="Genomic_DNA"/>
</dbReference>
<evidence type="ECO:0000313" key="7">
    <source>
        <dbReference type="Proteomes" id="UP000320095"/>
    </source>
</evidence>
<evidence type="ECO:0000259" key="5">
    <source>
        <dbReference type="Pfam" id="PF00890"/>
    </source>
</evidence>
<evidence type="ECO:0000313" key="6">
    <source>
        <dbReference type="EMBL" id="TPG31691.1"/>
    </source>
</evidence>
<dbReference type="PANTHER" id="PTHR43400:SF10">
    <property type="entry name" value="3-OXOSTEROID 1-DEHYDROGENASE"/>
    <property type="match status" value="1"/>
</dbReference>
<sequence>MIDGLAHTLISTVRAAPATRDEIAIFVKIAATGGGSQGANLFQRRRVPEVLIAKGVITRAETLADLAREIGVRGDELTRTMLRFNEFTVMGLDPDFGRGQSAFNDCVGNPGHRPNAAIGPLDRPPYFATKIIPGDVGTCGGVITNEHAHVIDDNDQVIDGLYATGNITATVMGRTYLGAGGSIANIMVFVYVAARHAAGYEIPN</sequence>
<keyword evidence="4" id="KW-0560">Oxidoreductase</keyword>
<gene>
    <name evidence="6" type="ORF">EAH80_22380</name>
</gene>
<dbReference type="Proteomes" id="UP000320095">
    <property type="component" value="Unassembled WGS sequence"/>
</dbReference>
<dbReference type="InterPro" id="IPR027477">
    <property type="entry name" value="Succ_DH/fumarate_Rdtase_cat_sf"/>
</dbReference>
<dbReference type="SUPFAM" id="SSF51905">
    <property type="entry name" value="FAD/NAD(P)-binding domain"/>
    <property type="match status" value="1"/>
</dbReference>
<proteinExistence type="predicted"/>
<dbReference type="GO" id="GO:0008202">
    <property type="term" value="P:steroid metabolic process"/>
    <property type="evidence" value="ECO:0007669"/>
    <property type="project" value="UniProtKB-ARBA"/>
</dbReference>
<feature type="domain" description="FAD-dependent oxidoreductase 2 FAD-binding" evidence="5">
    <location>
        <begin position="48"/>
        <end position="183"/>
    </location>
</feature>
<dbReference type="Gene3D" id="3.90.700.10">
    <property type="entry name" value="Succinate dehydrogenase/fumarate reductase flavoprotein, catalytic domain"/>
    <property type="match status" value="1"/>
</dbReference>
<reference evidence="6 7" key="1">
    <citation type="journal article" date="2019" name="Environ. Microbiol.">
        <title>Species interactions and distinct microbial communities in high Arctic permafrost affected cryosols are associated with the CH4 and CO2 gas fluxes.</title>
        <authorList>
            <person name="Altshuler I."/>
            <person name="Hamel J."/>
            <person name="Turney S."/>
            <person name="Magnuson E."/>
            <person name="Levesque R."/>
            <person name="Greer C."/>
            <person name="Whyte L.G."/>
        </authorList>
    </citation>
    <scope>NUCLEOTIDE SEQUENCE [LARGE SCALE GENOMIC DNA]</scope>
    <source>
        <strain evidence="6 7">S5.20</strain>
    </source>
</reference>
<dbReference type="Pfam" id="PF00890">
    <property type="entry name" value="FAD_binding_2"/>
    <property type="match status" value="1"/>
</dbReference>
<dbReference type="InterPro" id="IPR003953">
    <property type="entry name" value="FAD-dep_OxRdtase_2_FAD-bd"/>
</dbReference>
<protein>
    <submittedName>
        <fullName evidence="6">FAD-binding protein</fullName>
    </submittedName>
</protein>
<dbReference type="OrthoDB" id="9813348at2"/>
<dbReference type="InterPro" id="IPR036188">
    <property type="entry name" value="FAD/NAD-bd_sf"/>
</dbReference>
<comment type="cofactor">
    <cofactor evidence="1">
        <name>FAD</name>
        <dbReference type="ChEBI" id="CHEBI:57692"/>
    </cofactor>
</comment>
<keyword evidence="2" id="KW-0285">Flavoprotein</keyword>
<dbReference type="AlphaFoldDB" id="A0A502E5E5"/>
<organism evidence="6 7">
    <name type="scientific">Mycolicibacterium hodleri</name>
    <dbReference type="NCBI Taxonomy" id="49897"/>
    <lineage>
        <taxon>Bacteria</taxon>
        <taxon>Bacillati</taxon>
        <taxon>Actinomycetota</taxon>
        <taxon>Actinomycetes</taxon>
        <taxon>Mycobacteriales</taxon>
        <taxon>Mycobacteriaceae</taxon>
        <taxon>Mycolicibacterium</taxon>
    </lineage>
</organism>
<dbReference type="InterPro" id="IPR050315">
    <property type="entry name" value="FAD-oxidoreductase_2"/>
</dbReference>
<dbReference type="PANTHER" id="PTHR43400">
    <property type="entry name" value="FUMARATE REDUCTASE"/>
    <property type="match status" value="1"/>
</dbReference>
<evidence type="ECO:0000256" key="1">
    <source>
        <dbReference type="ARBA" id="ARBA00001974"/>
    </source>
</evidence>
<name>A0A502E5E5_9MYCO</name>
<keyword evidence="7" id="KW-1185">Reference proteome</keyword>
<keyword evidence="3" id="KW-0274">FAD</keyword>
<dbReference type="SUPFAM" id="SSF56425">
    <property type="entry name" value="Succinate dehydrogenase/fumarate reductase flavoprotein, catalytic domain"/>
    <property type="match status" value="1"/>
</dbReference>
<evidence type="ECO:0000256" key="4">
    <source>
        <dbReference type="ARBA" id="ARBA00023002"/>
    </source>
</evidence>
<evidence type="ECO:0000256" key="3">
    <source>
        <dbReference type="ARBA" id="ARBA00022827"/>
    </source>
</evidence>
<evidence type="ECO:0000256" key="2">
    <source>
        <dbReference type="ARBA" id="ARBA00022630"/>
    </source>
</evidence>
<comment type="caution">
    <text evidence="6">The sequence shown here is derived from an EMBL/GenBank/DDBJ whole genome shotgun (WGS) entry which is preliminary data.</text>
</comment>
<dbReference type="Gene3D" id="3.50.50.60">
    <property type="entry name" value="FAD/NAD(P)-binding domain"/>
    <property type="match status" value="1"/>
</dbReference>
<accession>A0A502E5E5</accession>
<dbReference type="GO" id="GO:0033765">
    <property type="term" value="F:steroid dehydrogenase activity, acting on the CH-CH group of donors"/>
    <property type="evidence" value="ECO:0007669"/>
    <property type="project" value="UniProtKB-ARBA"/>
</dbReference>